<organism evidence="2 3">
    <name type="scientific">Mesorhabditis belari</name>
    <dbReference type="NCBI Taxonomy" id="2138241"/>
    <lineage>
        <taxon>Eukaryota</taxon>
        <taxon>Metazoa</taxon>
        <taxon>Ecdysozoa</taxon>
        <taxon>Nematoda</taxon>
        <taxon>Chromadorea</taxon>
        <taxon>Rhabditida</taxon>
        <taxon>Rhabditina</taxon>
        <taxon>Rhabditomorpha</taxon>
        <taxon>Rhabditoidea</taxon>
        <taxon>Rhabditidae</taxon>
        <taxon>Mesorhabditinae</taxon>
        <taxon>Mesorhabditis</taxon>
    </lineage>
</organism>
<feature type="signal peptide" evidence="1">
    <location>
        <begin position="1"/>
        <end position="15"/>
    </location>
</feature>
<keyword evidence="2" id="KW-1185">Reference proteome</keyword>
<evidence type="ECO:0000313" key="2">
    <source>
        <dbReference type="Proteomes" id="UP000887575"/>
    </source>
</evidence>
<proteinExistence type="predicted"/>
<sequence length="133" mass="15411">MKMVILVILFGCIFAQPGDVIERQISNCRDCFTLIDFFKATFNEDTQPLSEMTEEVYLKMIIEKCDEGYYDKYIENRDQQKCMDYVKSEHEGFNNLYQALIADGDNAEICNKFYSNTPIGDQSCDSWMTEGAD</sequence>
<evidence type="ECO:0000256" key="1">
    <source>
        <dbReference type="SAM" id="SignalP"/>
    </source>
</evidence>
<evidence type="ECO:0000313" key="3">
    <source>
        <dbReference type="WBParaSite" id="MBELARI_LOCUS11515"/>
    </source>
</evidence>
<feature type="chain" id="PRO_5042000809" evidence="1">
    <location>
        <begin position="16"/>
        <end position="133"/>
    </location>
</feature>
<reference evidence="3" key="1">
    <citation type="submission" date="2024-02" db="UniProtKB">
        <authorList>
            <consortium name="WormBaseParasite"/>
        </authorList>
    </citation>
    <scope>IDENTIFICATION</scope>
</reference>
<dbReference type="AlphaFoldDB" id="A0AAF3EC31"/>
<name>A0AAF3EC31_9BILA</name>
<keyword evidence="1" id="KW-0732">Signal</keyword>
<accession>A0AAF3EC31</accession>
<dbReference type="WBParaSite" id="MBELARI_LOCUS11515">
    <property type="protein sequence ID" value="MBELARI_LOCUS11515"/>
    <property type="gene ID" value="MBELARI_LOCUS11515"/>
</dbReference>
<dbReference type="Proteomes" id="UP000887575">
    <property type="component" value="Unassembled WGS sequence"/>
</dbReference>
<protein>
    <submittedName>
        <fullName evidence="3">Saposin B-type domain-containing protein</fullName>
    </submittedName>
</protein>